<dbReference type="GO" id="GO:0000976">
    <property type="term" value="F:transcription cis-regulatory region binding"/>
    <property type="evidence" value="ECO:0007669"/>
    <property type="project" value="TreeGrafter"/>
</dbReference>
<reference evidence="6 7" key="1">
    <citation type="submission" date="2016-10" db="EMBL/GenBank/DDBJ databases">
        <authorList>
            <person name="de Groot N.N."/>
        </authorList>
    </citation>
    <scope>NUCLEOTIDE SEQUENCE [LARGE SCALE GENOMIC DNA]</scope>
    <source>
        <strain evidence="6 7">DSM 43019</strain>
    </source>
</reference>
<dbReference type="RefSeq" id="WP_093618883.1">
    <property type="nucleotide sequence ID" value="NZ_BOMT01000054.1"/>
</dbReference>
<dbReference type="Pfam" id="PF00440">
    <property type="entry name" value="TetR_N"/>
    <property type="match status" value="1"/>
</dbReference>
<dbReference type="PROSITE" id="PS01081">
    <property type="entry name" value="HTH_TETR_1"/>
    <property type="match status" value="1"/>
</dbReference>
<dbReference type="PANTHER" id="PTHR30055:SF234">
    <property type="entry name" value="HTH-TYPE TRANSCRIPTIONAL REGULATOR BETI"/>
    <property type="match status" value="1"/>
</dbReference>
<evidence type="ECO:0000313" key="7">
    <source>
        <dbReference type="Proteomes" id="UP000199645"/>
    </source>
</evidence>
<gene>
    <name evidence="6" type="ORF">SAMN05421541_110467</name>
</gene>
<evidence type="ECO:0000259" key="5">
    <source>
        <dbReference type="PROSITE" id="PS50977"/>
    </source>
</evidence>
<keyword evidence="7" id="KW-1185">Reference proteome</keyword>
<proteinExistence type="predicted"/>
<keyword evidence="2 4" id="KW-0238">DNA-binding</keyword>
<feature type="domain" description="HTH tetR-type" evidence="5">
    <location>
        <begin position="7"/>
        <end position="67"/>
    </location>
</feature>
<dbReference type="Proteomes" id="UP000199645">
    <property type="component" value="Unassembled WGS sequence"/>
</dbReference>
<dbReference type="PRINTS" id="PR00455">
    <property type="entry name" value="HTHTETR"/>
</dbReference>
<keyword evidence="3" id="KW-0804">Transcription</keyword>
<feature type="DNA-binding region" description="H-T-H motif" evidence="4">
    <location>
        <begin position="30"/>
        <end position="49"/>
    </location>
</feature>
<sequence>MSSDSDLTARARIRDAAIALFTERGIAGATIRDIAQAAGVSSGLLRHHFGSKEGLRDACDEWAMARIAQLQMAFTESGTIGGAIAPDAMALQQYLVRSLMDGSPRGAAMFEQTVQRGEQWLATTGLETSDPRAYVAVLGAMKMGMFLMRDQLTAALGEDVGAMPGYLRLIRASLEIFSQPLLTPEQADDALKALDRLGDSLIGEKGSWRMPSMSKD</sequence>
<evidence type="ECO:0000256" key="4">
    <source>
        <dbReference type="PROSITE-ProRule" id="PRU00335"/>
    </source>
</evidence>
<keyword evidence="1" id="KW-0805">Transcription regulation</keyword>
<evidence type="ECO:0000313" key="6">
    <source>
        <dbReference type="EMBL" id="SFF45550.1"/>
    </source>
</evidence>
<name>A0A1I2IUY5_9ACTN</name>
<accession>A0A1I2IUY5</accession>
<dbReference type="PANTHER" id="PTHR30055">
    <property type="entry name" value="HTH-TYPE TRANSCRIPTIONAL REGULATOR RUTR"/>
    <property type="match status" value="1"/>
</dbReference>
<dbReference type="InterPro" id="IPR050109">
    <property type="entry name" value="HTH-type_TetR-like_transc_reg"/>
</dbReference>
<protein>
    <submittedName>
        <fullName evidence="6">Regulatory protein, tetR family</fullName>
    </submittedName>
</protein>
<dbReference type="SUPFAM" id="SSF46689">
    <property type="entry name" value="Homeodomain-like"/>
    <property type="match status" value="1"/>
</dbReference>
<dbReference type="AlphaFoldDB" id="A0A1I2IUY5"/>
<dbReference type="STRING" id="35752.SAMN05421541_110467"/>
<dbReference type="OrthoDB" id="3403733at2"/>
<dbReference type="Pfam" id="PF17933">
    <property type="entry name" value="TetR_C_25"/>
    <property type="match status" value="1"/>
</dbReference>
<dbReference type="PROSITE" id="PS50977">
    <property type="entry name" value="HTH_TETR_2"/>
    <property type="match status" value="1"/>
</dbReference>
<evidence type="ECO:0000256" key="3">
    <source>
        <dbReference type="ARBA" id="ARBA00023163"/>
    </source>
</evidence>
<organism evidence="6 7">
    <name type="scientific">Actinoplanes philippinensis</name>
    <dbReference type="NCBI Taxonomy" id="35752"/>
    <lineage>
        <taxon>Bacteria</taxon>
        <taxon>Bacillati</taxon>
        <taxon>Actinomycetota</taxon>
        <taxon>Actinomycetes</taxon>
        <taxon>Micromonosporales</taxon>
        <taxon>Micromonosporaceae</taxon>
        <taxon>Actinoplanes</taxon>
    </lineage>
</organism>
<evidence type="ECO:0000256" key="1">
    <source>
        <dbReference type="ARBA" id="ARBA00023015"/>
    </source>
</evidence>
<dbReference type="EMBL" id="FONV01000010">
    <property type="protein sequence ID" value="SFF45550.1"/>
    <property type="molecule type" value="Genomic_DNA"/>
</dbReference>
<dbReference type="InterPro" id="IPR009057">
    <property type="entry name" value="Homeodomain-like_sf"/>
</dbReference>
<dbReference type="InterPro" id="IPR023772">
    <property type="entry name" value="DNA-bd_HTH_TetR-type_CS"/>
</dbReference>
<evidence type="ECO:0000256" key="2">
    <source>
        <dbReference type="ARBA" id="ARBA00023125"/>
    </source>
</evidence>
<dbReference type="Gene3D" id="1.10.357.10">
    <property type="entry name" value="Tetracycline Repressor, domain 2"/>
    <property type="match status" value="1"/>
</dbReference>
<dbReference type="GO" id="GO:0003700">
    <property type="term" value="F:DNA-binding transcription factor activity"/>
    <property type="evidence" value="ECO:0007669"/>
    <property type="project" value="TreeGrafter"/>
</dbReference>
<dbReference type="InterPro" id="IPR041484">
    <property type="entry name" value="TetR_C_25"/>
</dbReference>
<dbReference type="InterPro" id="IPR001647">
    <property type="entry name" value="HTH_TetR"/>
</dbReference>